<dbReference type="OrthoDB" id="4350666at2759"/>
<sequence>MVCLHTGSILGWLFFLLLARQTSLDSQSVTPLSVILAMHIIRMLVVICMSGRDSNHISYKTVPKDTSWLFVGPEFHALHHVHPDRYMGSVVKFFDWIAGTAYSLRGKNVVITGASGAFGSAIIRRLQAEGVRDITALKFGTHWTHDDFSRVGNVLSQVQPDILILAHGTKGEDAMGANCNDTIRLIQLSLSHKQNVRQKNENAKKTLPEIWYVGSEIELHPAFGNPEMQRYLASKRAFLPYARALYDDSRVVYRHIVPAAFQSRMGRAIVSADWAAGVMMWWIRRGARYVPVTYTGMAYLNFLKFYFWVRPEYSWDNGTGSGIMEVHS</sequence>
<evidence type="ECO:0000256" key="2">
    <source>
        <dbReference type="SAM" id="SignalP"/>
    </source>
</evidence>
<dbReference type="GeneID" id="38120136"/>
<keyword evidence="1" id="KW-1133">Transmembrane helix</keyword>
<feature type="transmembrane region" description="Helical" evidence="1">
    <location>
        <begin position="29"/>
        <end position="50"/>
    </location>
</feature>
<dbReference type="EMBL" id="PVWQ01000014">
    <property type="protein sequence ID" value="RDW64355.1"/>
    <property type="molecule type" value="Genomic_DNA"/>
</dbReference>
<comment type="caution">
    <text evidence="3">The sequence shown here is derived from an EMBL/GenBank/DDBJ whole genome shotgun (WGS) entry which is preliminary data.</text>
</comment>
<keyword evidence="1" id="KW-0472">Membrane</keyword>
<evidence type="ECO:0000313" key="3">
    <source>
        <dbReference type="EMBL" id="RDW64355.1"/>
    </source>
</evidence>
<feature type="chain" id="PRO_5017763302" evidence="2">
    <location>
        <begin position="25"/>
        <end position="328"/>
    </location>
</feature>
<evidence type="ECO:0000313" key="4">
    <source>
        <dbReference type="Proteomes" id="UP000256690"/>
    </source>
</evidence>
<keyword evidence="4" id="KW-1185">Reference proteome</keyword>
<dbReference type="SUPFAM" id="SSF51735">
    <property type="entry name" value="NAD(P)-binding Rossmann-fold domains"/>
    <property type="match status" value="1"/>
</dbReference>
<accession>A0A3D8QRC8</accession>
<feature type="signal peptide" evidence="2">
    <location>
        <begin position="1"/>
        <end position="24"/>
    </location>
</feature>
<evidence type="ECO:0000256" key="1">
    <source>
        <dbReference type="SAM" id="Phobius"/>
    </source>
</evidence>
<dbReference type="InterPro" id="IPR036291">
    <property type="entry name" value="NAD(P)-bd_dom_sf"/>
</dbReference>
<feature type="transmembrane region" description="Helical" evidence="1">
    <location>
        <begin position="289"/>
        <end position="309"/>
    </location>
</feature>
<keyword evidence="1" id="KW-0812">Transmembrane</keyword>
<dbReference type="RefSeq" id="XP_026599514.1">
    <property type="nucleotide sequence ID" value="XM_026751782.1"/>
</dbReference>
<organism evidence="3 4">
    <name type="scientific">Aspergillus mulundensis</name>
    <dbReference type="NCBI Taxonomy" id="1810919"/>
    <lineage>
        <taxon>Eukaryota</taxon>
        <taxon>Fungi</taxon>
        <taxon>Dikarya</taxon>
        <taxon>Ascomycota</taxon>
        <taxon>Pezizomycotina</taxon>
        <taxon>Eurotiomycetes</taxon>
        <taxon>Eurotiomycetidae</taxon>
        <taxon>Eurotiales</taxon>
        <taxon>Aspergillaceae</taxon>
        <taxon>Aspergillus</taxon>
        <taxon>Aspergillus subgen. Nidulantes</taxon>
    </lineage>
</organism>
<gene>
    <name evidence="3" type="ORF">DSM5745_09766</name>
</gene>
<reference evidence="3 4" key="1">
    <citation type="journal article" date="2018" name="IMA Fungus">
        <title>IMA Genome-F 9: Draft genome sequence of Annulohypoxylon stygium, Aspergillus mulundensis, Berkeleyomyces basicola (syn. Thielaviopsis basicola), Ceratocystis smalleyi, two Cercospora beticola strains, Coleophoma cylindrospora, Fusarium fracticaudum, Phialophora cf. hyalina, and Morchella septimelata.</title>
        <authorList>
            <person name="Wingfield B.D."/>
            <person name="Bills G.F."/>
            <person name="Dong Y."/>
            <person name="Huang W."/>
            <person name="Nel W.J."/>
            <person name="Swalarsk-Parry B.S."/>
            <person name="Vaghefi N."/>
            <person name="Wilken P.M."/>
            <person name="An Z."/>
            <person name="de Beer Z.W."/>
            <person name="De Vos L."/>
            <person name="Chen L."/>
            <person name="Duong T.A."/>
            <person name="Gao Y."/>
            <person name="Hammerbacher A."/>
            <person name="Kikkert J.R."/>
            <person name="Li Y."/>
            <person name="Li H."/>
            <person name="Li K."/>
            <person name="Li Q."/>
            <person name="Liu X."/>
            <person name="Ma X."/>
            <person name="Naidoo K."/>
            <person name="Pethybridge S.J."/>
            <person name="Sun J."/>
            <person name="Steenkamp E.T."/>
            <person name="van der Nest M.A."/>
            <person name="van Wyk S."/>
            <person name="Wingfield M.J."/>
            <person name="Xiong C."/>
            <person name="Yue Q."/>
            <person name="Zhang X."/>
        </authorList>
    </citation>
    <scope>NUCLEOTIDE SEQUENCE [LARGE SCALE GENOMIC DNA]</scope>
    <source>
        <strain evidence="3 4">DSM 5745</strain>
    </source>
</reference>
<name>A0A3D8QRC8_9EURO</name>
<protein>
    <submittedName>
        <fullName evidence="3">Uncharacterized protein</fullName>
    </submittedName>
</protein>
<dbReference type="AlphaFoldDB" id="A0A3D8QRC8"/>
<dbReference type="STRING" id="1810919.A0A3D8QRC8"/>
<dbReference type="Gene3D" id="3.40.50.720">
    <property type="entry name" value="NAD(P)-binding Rossmann-like Domain"/>
    <property type="match status" value="1"/>
</dbReference>
<keyword evidence="2" id="KW-0732">Signal</keyword>
<dbReference type="Proteomes" id="UP000256690">
    <property type="component" value="Unassembled WGS sequence"/>
</dbReference>
<proteinExistence type="predicted"/>